<comment type="caution">
    <text evidence="1">The sequence shown here is derived from an EMBL/GenBank/DDBJ whole genome shotgun (WGS) entry which is preliminary data.</text>
</comment>
<dbReference type="AlphaFoldDB" id="A0A843TFX2"/>
<keyword evidence="2" id="KW-1185">Reference proteome</keyword>
<dbReference type="Proteomes" id="UP000652761">
    <property type="component" value="Unassembled WGS sequence"/>
</dbReference>
<organism evidence="1 2">
    <name type="scientific">Colocasia esculenta</name>
    <name type="common">Wild taro</name>
    <name type="synonym">Arum esculentum</name>
    <dbReference type="NCBI Taxonomy" id="4460"/>
    <lineage>
        <taxon>Eukaryota</taxon>
        <taxon>Viridiplantae</taxon>
        <taxon>Streptophyta</taxon>
        <taxon>Embryophyta</taxon>
        <taxon>Tracheophyta</taxon>
        <taxon>Spermatophyta</taxon>
        <taxon>Magnoliopsida</taxon>
        <taxon>Liliopsida</taxon>
        <taxon>Araceae</taxon>
        <taxon>Aroideae</taxon>
        <taxon>Colocasieae</taxon>
        <taxon>Colocasia</taxon>
    </lineage>
</organism>
<gene>
    <name evidence="1" type="ORF">Taro_000165</name>
</gene>
<evidence type="ECO:0000313" key="2">
    <source>
        <dbReference type="Proteomes" id="UP000652761"/>
    </source>
</evidence>
<dbReference type="EMBL" id="NMUH01000003">
    <property type="protein sequence ID" value="MQL67910.1"/>
    <property type="molecule type" value="Genomic_DNA"/>
</dbReference>
<evidence type="ECO:0000313" key="1">
    <source>
        <dbReference type="EMBL" id="MQL67910.1"/>
    </source>
</evidence>
<proteinExistence type="predicted"/>
<accession>A0A843TFX2</accession>
<reference evidence="1" key="1">
    <citation type="submission" date="2017-07" db="EMBL/GenBank/DDBJ databases">
        <title>Taro Niue Genome Assembly and Annotation.</title>
        <authorList>
            <person name="Atibalentja N."/>
            <person name="Keating K."/>
            <person name="Fields C.J."/>
        </authorList>
    </citation>
    <scope>NUCLEOTIDE SEQUENCE</scope>
    <source>
        <strain evidence="1">Niue_2</strain>
        <tissue evidence="1">Leaf</tissue>
    </source>
</reference>
<sequence length="226" mass="24157">MLELAAQQVNSRAEGKTMVRTTALSCLQSSRGWSGTPRTPCGGNDEQSYGVSDHVVFPYRASCSFTSALPVVGHTPGGRDGAVVEVPLASNDSPFSVYVTLRARELWIDHKKLIFFPFSSAATCTNHLLGVELSDMAPGRCRQDRELIEQKEVSAEESVAQLQGAAGHVPRSVAARASSSRWLASDTSPGGARAAGRARVGVARALVAVRYWEYLGRVTEDDGYGG</sequence>
<protein>
    <submittedName>
        <fullName evidence="1">Uncharacterized protein</fullName>
    </submittedName>
</protein>
<name>A0A843TFX2_COLES</name>